<feature type="region of interest" description="Disordered" evidence="5">
    <location>
        <begin position="187"/>
        <end position="215"/>
    </location>
</feature>
<dbReference type="InterPro" id="IPR013766">
    <property type="entry name" value="Thioredoxin_domain"/>
</dbReference>
<feature type="transmembrane region" description="Helical" evidence="6">
    <location>
        <begin position="6"/>
        <end position="31"/>
    </location>
</feature>
<keyword evidence="8" id="KW-0413">Isomerase</keyword>
<evidence type="ECO:0000259" key="7">
    <source>
        <dbReference type="PROSITE" id="PS51352"/>
    </source>
</evidence>
<reference evidence="8 9" key="1">
    <citation type="submission" date="2020-08" db="EMBL/GenBank/DDBJ databases">
        <title>Sequencing the genomes of 1000 actinobacteria strains.</title>
        <authorList>
            <person name="Klenk H.-P."/>
        </authorList>
    </citation>
    <scope>NUCLEOTIDE SEQUENCE [LARGE SCALE GENOMIC DNA]</scope>
    <source>
        <strain evidence="8 9">DSM 23040</strain>
    </source>
</reference>
<dbReference type="InterPro" id="IPR009908">
    <property type="entry name" value="Methylamine_util_MauE"/>
</dbReference>
<evidence type="ECO:0000256" key="5">
    <source>
        <dbReference type="SAM" id="MobiDB-lite"/>
    </source>
</evidence>
<dbReference type="Proteomes" id="UP000568050">
    <property type="component" value="Unassembled WGS sequence"/>
</dbReference>
<gene>
    <name evidence="8" type="ORF">FHX50_001813</name>
</gene>
<keyword evidence="3 6" id="KW-1133">Transmembrane helix</keyword>
<evidence type="ECO:0000313" key="8">
    <source>
        <dbReference type="EMBL" id="MBB3023516.1"/>
    </source>
</evidence>
<dbReference type="SUPFAM" id="SSF52833">
    <property type="entry name" value="Thioredoxin-like"/>
    <property type="match status" value="1"/>
</dbReference>
<dbReference type="Gene3D" id="3.40.30.10">
    <property type="entry name" value="Glutaredoxin"/>
    <property type="match status" value="1"/>
</dbReference>
<dbReference type="InterPro" id="IPR036249">
    <property type="entry name" value="Thioredoxin-like_sf"/>
</dbReference>
<feature type="compositionally biased region" description="Low complexity" evidence="5">
    <location>
        <begin position="188"/>
        <end position="207"/>
    </location>
</feature>
<feature type="transmembrane region" description="Helical" evidence="6">
    <location>
        <begin position="158"/>
        <end position="178"/>
    </location>
</feature>
<accession>A0A839R2W1</accession>
<evidence type="ECO:0000256" key="4">
    <source>
        <dbReference type="ARBA" id="ARBA00023136"/>
    </source>
</evidence>
<proteinExistence type="predicted"/>
<feature type="transmembrane region" description="Helical" evidence="6">
    <location>
        <begin position="52"/>
        <end position="74"/>
    </location>
</feature>
<keyword evidence="9" id="KW-1185">Reference proteome</keyword>
<protein>
    <submittedName>
        <fullName evidence="8">Thiol-disulfide isomerase/thioredoxin</fullName>
    </submittedName>
</protein>
<name>A0A839R2W1_9MICO</name>
<evidence type="ECO:0000256" key="1">
    <source>
        <dbReference type="ARBA" id="ARBA00004141"/>
    </source>
</evidence>
<dbReference type="AlphaFoldDB" id="A0A839R2W1"/>
<dbReference type="PROSITE" id="PS51352">
    <property type="entry name" value="THIOREDOXIN_2"/>
    <property type="match status" value="1"/>
</dbReference>
<dbReference type="Pfam" id="PF07291">
    <property type="entry name" value="MauE"/>
    <property type="match status" value="1"/>
</dbReference>
<feature type="transmembrane region" description="Helical" evidence="6">
    <location>
        <begin position="80"/>
        <end position="102"/>
    </location>
</feature>
<evidence type="ECO:0000313" key="9">
    <source>
        <dbReference type="Proteomes" id="UP000568050"/>
    </source>
</evidence>
<dbReference type="GO" id="GO:0030416">
    <property type="term" value="P:methylamine metabolic process"/>
    <property type="evidence" value="ECO:0007669"/>
    <property type="project" value="InterPro"/>
</dbReference>
<dbReference type="RefSeq" id="WP_183376760.1">
    <property type="nucleotide sequence ID" value="NZ_CBCSFZ010000011.1"/>
</dbReference>
<organism evidence="8 9">
    <name type="scientific">Helcobacillus massiliensis</name>
    <dbReference type="NCBI Taxonomy" id="521392"/>
    <lineage>
        <taxon>Bacteria</taxon>
        <taxon>Bacillati</taxon>
        <taxon>Actinomycetota</taxon>
        <taxon>Actinomycetes</taxon>
        <taxon>Micrococcales</taxon>
        <taxon>Dermabacteraceae</taxon>
        <taxon>Helcobacillus</taxon>
    </lineage>
</organism>
<dbReference type="EMBL" id="JACHWP010000006">
    <property type="protein sequence ID" value="MBB3023516.1"/>
    <property type="molecule type" value="Genomic_DNA"/>
</dbReference>
<dbReference type="GO" id="GO:0016853">
    <property type="term" value="F:isomerase activity"/>
    <property type="evidence" value="ECO:0007669"/>
    <property type="project" value="UniProtKB-KW"/>
</dbReference>
<evidence type="ECO:0000256" key="2">
    <source>
        <dbReference type="ARBA" id="ARBA00022692"/>
    </source>
</evidence>
<keyword evidence="4 6" id="KW-0472">Membrane</keyword>
<feature type="transmembrane region" description="Helical" evidence="6">
    <location>
        <begin position="130"/>
        <end position="152"/>
    </location>
</feature>
<dbReference type="GO" id="GO:0016020">
    <property type="term" value="C:membrane"/>
    <property type="evidence" value="ECO:0007669"/>
    <property type="project" value="UniProtKB-SubCell"/>
</dbReference>
<evidence type="ECO:0000256" key="6">
    <source>
        <dbReference type="SAM" id="Phobius"/>
    </source>
</evidence>
<evidence type="ECO:0000256" key="3">
    <source>
        <dbReference type="ARBA" id="ARBA00022989"/>
    </source>
</evidence>
<comment type="subcellular location">
    <subcellularLocation>
        <location evidence="1">Membrane</location>
        <topology evidence="1">Multi-pass membrane protein</topology>
    </subcellularLocation>
</comment>
<keyword evidence="2 6" id="KW-0812">Transmembrane</keyword>
<feature type="domain" description="Thioredoxin" evidence="7">
    <location>
        <begin position="197"/>
        <end position="352"/>
    </location>
</feature>
<sequence length="371" mass="37024">MTGTAVASAAMASAAGFGMLLSFVFALSGAAKLLDLPGTRSALISLRIPARPLHPVIAVAVPVLELVAAAALWVPVRWVAVAGAGLALVLMAAFTAVIAGALRRGDAVSCSCFGTLGSPEVTSGTLVRNVLLSAIAVVAGGAAWLGAAPGLLASVAPSAAIVLAAVVGASAAVAVLIAGSSNRLAGEAPTGPSANGGPTGAAAPGAHSGDDPDAELGDYVRLPTPYVALTMPDGTRPPLRTLTQTQALLLIFLNPGCGPCVRLMPMIREWSEQLHPLVRVLAVLPTDPGGMDEGTAQHLDGLDAYDPDNEIGQMMDLMGRPSAVLLGADDYLAGGPVAGSDTVIEFVQDIRAQLEEGQATAASAADPASAE</sequence>
<comment type="caution">
    <text evidence="8">The sequence shown here is derived from an EMBL/GenBank/DDBJ whole genome shotgun (WGS) entry which is preliminary data.</text>
</comment>